<dbReference type="InterPro" id="IPR000086">
    <property type="entry name" value="NUDIX_hydrolase_dom"/>
</dbReference>
<comment type="similarity">
    <text evidence="3 8">Belongs to the Nudix hydrolase family.</text>
</comment>
<keyword evidence="7" id="KW-0464">Manganese</keyword>
<dbReference type="GeneTree" id="ENSGT00390000002931"/>
<organism evidence="10 11">
    <name type="scientific">Denticeps clupeoides</name>
    <name type="common">denticle herring</name>
    <dbReference type="NCBI Taxonomy" id="299321"/>
    <lineage>
        <taxon>Eukaryota</taxon>
        <taxon>Metazoa</taxon>
        <taxon>Chordata</taxon>
        <taxon>Craniata</taxon>
        <taxon>Vertebrata</taxon>
        <taxon>Euteleostomi</taxon>
        <taxon>Actinopterygii</taxon>
        <taxon>Neopterygii</taxon>
        <taxon>Teleostei</taxon>
        <taxon>Clupei</taxon>
        <taxon>Clupeiformes</taxon>
        <taxon>Denticipitoidei</taxon>
        <taxon>Denticipitidae</taxon>
        <taxon>Denticeps</taxon>
    </lineage>
</organism>
<feature type="domain" description="Nudix hydrolase" evidence="9">
    <location>
        <begin position="39"/>
        <end position="180"/>
    </location>
</feature>
<keyword evidence="11" id="KW-1185">Reference proteome</keyword>
<dbReference type="CDD" id="cd04671">
    <property type="entry name" value="NUDIX_8DGDPP_Nudt18"/>
    <property type="match status" value="1"/>
</dbReference>
<dbReference type="InterPro" id="IPR042970">
    <property type="entry name" value="NUDT18_NUDIX"/>
</dbReference>
<gene>
    <name evidence="10" type="primary">NUDT18</name>
</gene>
<dbReference type="GO" id="GO:0046872">
    <property type="term" value="F:metal ion binding"/>
    <property type="evidence" value="ECO:0007669"/>
    <property type="project" value="UniProtKB-KW"/>
</dbReference>
<dbReference type="Pfam" id="PF00293">
    <property type="entry name" value="NUDIX"/>
    <property type="match status" value="1"/>
</dbReference>
<name>A0AAY4CXE0_9TELE</name>
<dbReference type="AlphaFoldDB" id="A0AAY4CXE0"/>
<evidence type="ECO:0000256" key="2">
    <source>
        <dbReference type="ARBA" id="ARBA00001946"/>
    </source>
</evidence>
<evidence type="ECO:0000256" key="8">
    <source>
        <dbReference type="RuleBase" id="RU003476"/>
    </source>
</evidence>
<dbReference type="PROSITE" id="PS51462">
    <property type="entry name" value="NUDIX"/>
    <property type="match status" value="1"/>
</dbReference>
<evidence type="ECO:0000256" key="3">
    <source>
        <dbReference type="ARBA" id="ARBA00005582"/>
    </source>
</evidence>
<dbReference type="PANTHER" id="PTHR22769:SF56">
    <property type="entry name" value="8-OXO-DGDP PHOSPHATASE NUDT18"/>
    <property type="match status" value="1"/>
</dbReference>
<keyword evidence="4" id="KW-0479">Metal-binding</keyword>
<dbReference type="SUPFAM" id="SSF55811">
    <property type="entry name" value="Nudix"/>
    <property type="match status" value="1"/>
</dbReference>
<dbReference type="InterPro" id="IPR020084">
    <property type="entry name" value="NUDIX_hydrolase_CS"/>
</dbReference>
<evidence type="ECO:0000313" key="11">
    <source>
        <dbReference type="Proteomes" id="UP000694580"/>
    </source>
</evidence>
<evidence type="ECO:0000256" key="4">
    <source>
        <dbReference type="ARBA" id="ARBA00022723"/>
    </source>
</evidence>
<sequence length="336" mass="36909">SHSSRSDLDLEPVQKVLLGEGLEVKCFHSAPEPVTPVVLRKTACYIVSAVVFNSKNEVLMVQEAKQQCFGRWYLPAGRMEEGESITQALQREVREEAGLEVEPKSLVLVEEQGTQWIRFTFLAAVTGGTLKTEAQADAESLQASWWDRESPLPLRGRDILPLIDVGLQYLKRAPYPALLPVAMPCSVICQRLLLVFTGGRPDNPGADLWILLGSDGDFGRHLPITLAVKRHPVTWAAQRLVQECMPSICNQLYVHTWGILGVQHSAGNGCMAGSTDGICFNTLVSVELAGGGEPAGRPPSVEIQTFTWHRVEDQDLRGLILQRLRGGASLPVHSLY</sequence>
<evidence type="ECO:0000256" key="7">
    <source>
        <dbReference type="ARBA" id="ARBA00023211"/>
    </source>
</evidence>
<dbReference type="GO" id="GO:0044715">
    <property type="term" value="F:8-oxo-dGDP phosphatase activity"/>
    <property type="evidence" value="ECO:0007669"/>
    <property type="project" value="TreeGrafter"/>
</dbReference>
<reference evidence="10 11" key="1">
    <citation type="submission" date="2020-06" db="EMBL/GenBank/DDBJ databases">
        <authorList>
            <consortium name="Wellcome Sanger Institute Data Sharing"/>
        </authorList>
    </citation>
    <scope>NUCLEOTIDE SEQUENCE [LARGE SCALE GENOMIC DNA]</scope>
</reference>
<dbReference type="PROSITE" id="PS00893">
    <property type="entry name" value="NUDIX_BOX"/>
    <property type="match status" value="1"/>
</dbReference>
<reference evidence="10" key="2">
    <citation type="submission" date="2025-08" db="UniProtKB">
        <authorList>
            <consortium name="Ensembl"/>
        </authorList>
    </citation>
    <scope>IDENTIFICATION</scope>
</reference>
<dbReference type="PRINTS" id="PR00502">
    <property type="entry name" value="NUDIXFAMILY"/>
</dbReference>
<dbReference type="InterPro" id="IPR020476">
    <property type="entry name" value="Nudix_hydrolase"/>
</dbReference>
<comment type="cofactor">
    <cofactor evidence="1">
        <name>Mn(2+)</name>
        <dbReference type="ChEBI" id="CHEBI:29035"/>
    </cofactor>
</comment>
<comment type="cofactor">
    <cofactor evidence="2">
        <name>Mg(2+)</name>
        <dbReference type="ChEBI" id="CHEBI:18420"/>
    </cofactor>
</comment>
<dbReference type="InterPro" id="IPR015797">
    <property type="entry name" value="NUDIX_hydrolase-like_dom_sf"/>
</dbReference>
<dbReference type="Proteomes" id="UP000694580">
    <property type="component" value="Chromosome 11"/>
</dbReference>
<proteinExistence type="inferred from homology"/>
<evidence type="ECO:0000256" key="6">
    <source>
        <dbReference type="ARBA" id="ARBA00022842"/>
    </source>
</evidence>
<dbReference type="Gene3D" id="3.90.79.10">
    <property type="entry name" value="Nucleoside Triphosphate Pyrophosphohydrolase"/>
    <property type="match status" value="1"/>
</dbReference>
<protein>
    <recommendedName>
        <fullName evidence="9">Nudix hydrolase domain-containing protein</fullName>
    </recommendedName>
</protein>
<evidence type="ECO:0000256" key="5">
    <source>
        <dbReference type="ARBA" id="ARBA00022801"/>
    </source>
</evidence>
<reference evidence="10" key="3">
    <citation type="submission" date="2025-09" db="UniProtKB">
        <authorList>
            <consortium name="Ensembl"/>
        </authorList>
    </citation>
    <scope>IDENTIFICATION</scope>
</reference>
<evidence type="ECO:0000256" key="1">
    <source>
        <dbReference type="ARBA" id="ARBA00001936"/>
    </source>
</evidence>
<dbReference type="PANTHER" id="PTHR22769">
    <property type="entry name" value="MUTT/NUDIX HYDROLASE"/>
    <property type="match status" value="1"/>
</dbReference>
<evidence type="ECO:0000313" key="10">
    <source>
        <dbReference type="Ensembl" id="ENSDCDP00010037935.1"/>
    </source>
</evidence>
<dbReference type="Ensembl" id="ENSDCDT00010047527.1">
    <property type="protein sequence ID" value="ENSDCDP00010037935.1"/>
    <property type="gene ID" value="ENSDCDG00010024607.1"/>
</dbReference>
<keyword evidence="6" id="KW-0460">Magnesium</keyword>
<accession>A0AAY4CXE0</accession>
<keyword evidence="5 8" id="KW-0378">Hydrolase</keyword>
<evidence type="ECO:0000259" key="9">
    <source>
        <dbReference type="PROSITE" id="PS51462"/>
    </source>
</evidence>
<dbReference type="GO" id="GO:0044716">
    <property type="term" value="F:8-oxo-GDP phosphatase activity"/>
    <property type="evidence" value="ECO:0007669"/>
    <property type="project" value="TreeGrafter"/>
</dbReference>